<evidence type="ECO:0000313" key="2">
    <source>
        <dbReference type="Proteomes" id="UP001500767"/>
    </source>
</evidence>
<sequence>MLRKTLILDDIFDPAQGWPYPFHQVPVERGAAHDGNPYYQVRVDGVEVFVFEQTEWADSATRSDSSPARLCVTVPTEFVGVNASGLLEDNADTHGLPGWGLDEDGDLAFHHALPFAEGFPVEWLRRQMLVSIGLSVEAFRDAKALVDAEERGRPARQWESARQVASVAGIFARAMWLGA</sequence>
<comment type="caution">
    <text evidence="1">The sequence shown here is derived from an EMBL/GenBank/DDBJ whole genome shotgun (WGS) entry which is preliminary data.</text>
</comment>
<keyword evidence="2" id="KW-1185">Reference proteome</keyword>
<dbReference type="RefSeq" id="WP_204911827.1">
    <property type="nucleotide sequence ID" value="NZ_BAAAYR010000001.1"/>
</dbReference>
<dbReference type="EMBL" id="BAAAYR010000001">
    <property type="protein sequence ID" value="GAA3557997.1"/>
    <property type="molecule type" value="Genomic_DNA"/>
</dbReference>
<evidence type="ECO:0000313" key="1">
    <source>
        <dbReference type="EMBL" id="GAA3557997.1"/>
    </source>
</evidence>
<protein>
    <submittedName>
        <fullName evidence="1">Uncharacterized protein</fullName>
    </submittedName>
</protein>
<name>A0ABP6WYI3_9ACTN</name>
<proteinExistence type="predicted"/>
<dbReference type="Proteomes" id="UP001500767">
    <property type="component" value="Unassembled WGS sequence"/>
</dbReference>
<reference evidence="2" key="1">
    <citation type="journal article" date="2019" name="Int. J. Syst. Evol. Microbiol.">
        <title>The Global Catalogue of Microorganisms (GCM) 10K type strain sequencing project: providing services to taxonomists for standard genome sequencing and annotation.</title>
        <authorList>
            <consortium name="The Broad Institute Genomics Platform"/>
            <consortium name="The Broad Institute Genome Sequencing Center for Infectious Disease"/>
            <person name="Wu L."/>
            <person name="Ma J."/>
        </authorList>
    </citation>
    <scope>NUCLEOTIDE SEQUENCE [LARGE SCALE GENOMIC DNA]</scope>
    <source>
        <strain evidence="2">JCM 16540</strain>
    </source>
</reference>
<organism evidence="1 2">
    <name type="scientific">Microlunatus spumicola</name>
    <dbReference type="NCBI Taxonomy" id="81499"/>
    <lineage>
        <taxon>Bacteria</taxon>
        <taxon>Bacillati</taxon>
        <taxon>Actinomycetota</taxon>
        <taxon>Actinomycetes</taxon>
        <taxon>Propionibacteriales</taxon>
        <taxon>Propionibacteriaceae</taxon>
        <taxon>Microlunatus</taxon>
    </lineage>
</organism>
<accession>A0ABP6WYI3</accession>
<gene>
    <name evidence="1" type="ORF">GCM10022197_11630</name>
</gene>